<dbReference type="PANTHER" id="PTHR11145:SF8">
    <property type="entry name" value="RE57120P"/>
    <property type="match status" value="1"/>
</dbReference>
<dbReference type="PANTHER" id="PTHR11145">
    <property type="entry name" value="BTB/POZ DOMAIN-CONTAINING ADAPTER FOR CUL3-MEDIATED RHOA DEGRADATION PROTEIN FAMILY MEMBER"/>
    <property type="match status" value="1"/>
</dbReference>
<dbReference type="EMBL" id="CAJPWZ010001666">
    <property type="protein sequence ID" value="CAG2220669.1"/>
    <property type="molecule type" value="Genomic_DNA"/>
</dbReference>
<dbReference type="GO" id="GO:0051260">
    <property type="term" value="P:protein homooligomerization"/>
    <property type="evidence" value="ECO:0007669"/>
    <property type="project" value="InterPro"/>
</dbReference>
<evidence type="ECO:0000256" key="1">
    <source>
        <dbReference type="SAM" id="MobiDB-lite"/>
    </source>
</evidence>
<dbReference type="Proteomes" id="UP000683360">
    <property type="component" value="Unassembled WGS sequence"/>
</dbReference>
<organism evidence="3 4">
    <name type="scientific">Mytilus edulis</name>
    <name type="common">Blue mussel</name>
    <dbReference type="NCBI Taxonomy" id="6550"/>
    <lineage>
        <taxon>Eukaryota</taxon>
        <taxon>Metazoa</taxon>
        <taxon>Spiralia</taxon>
        <taxon>Lophotrochozoa</taxon>
        <taxon>Mollusca</taxon>
        <taxon>Bivalvia</taxon>
        <taxon>Autobranchia</taxon>
        <taxon>Pteriomorphia</taxon>
        <taxon>Mytilida</taxon>
        <taxon>Mytiloidea</taxon>
        <taxon>Mytilidae</taxon>
        <taxon>Mytilinae</taxon>
        <taxon>Mytilus</taxon>
    </lineage>
</organism>
<dbReference type="InterPro" id="IPR011333">
    <property type="entry name" value="SKP1/BTB/POZ_sf"/>
</dbReference>
<feature type="compositionally biased region" description="Basic residues" evidence="1">
    <location>
        <begin position="98"/>
        <end position="109"/>
    </location>
</feature>
<sequence>MELHSPYGFKCTVCKKIFEKRTPRHGACEAGDSNQILINKQTGETGLKIRDEYNKFKEEHVHQNIAVETRKGKTPPKRKIRPFVSSASRGRSPIRNTEHRRHSRSPIRRRREEPVPSVKSIVTRLVSPARTSQTSNVPADQDTRIVLSQSPRAVATSGPPANTRARSDSSSSSSSSSEDSELSIHAEAGGVSPPASTRSGLSVPILSDMVKETIKRVRRSQENRVVLNIGGTKFETSKETLSVVPGSLFWALCQETLPESPLFLDRDPTHFKMILNYLRNKKEFSRSILPKDRRYLEDIARIVIKSTRIII</sequence>
<feature type="compositionally biased region" description="Polar residues" evidence="1">
    <location>
        <begin position="129"/>
        <end position="138"/>
    </location>
</feature>
<feature type="compositionally biased region" description="Basic residues" evidence="1">
    <location>
        <begin position="72"/>
        <end position="81"/>
    </location>
</feature>
<dbReference type="InterPro" id="IPR003131">
    <property type="entry name" value="T1-type_BTB"/>
</dbReference>
<dbReference type="Pfam" id="PF02214">
    <property type="entry name" value="BTB_2"/>
    <property type="match status" value="1"/>
</dbReference>
<dbReference type="Gene3D" id="3.30.710.10">
    <property type="entry name" value="Potassium Channel Kv1.1, Chain A"/>
    <property type="match status" value="1"/>
</dbReference>
<comment type="caution">
    <text evidence="3">The sequence shown here is derived from an EMBL/GenBank/DDBJ whole genome shotgun (WGS) entry which is preliminary data.</text>
</comment>
<feature type="compositionally biased region" description="Low complexity" evidence="1">
    <location>
        <begin position="168"/>
        <end position="177"/>
    </location>
</feature>
<dbReference type="OrthoDB" id="6161846at2759"/>
<evidence type="ECO:0000313" key="3">
    <source>
        <dbReference type="EMBL" id="CAG2220669.1"/>
    </source>
</evidence>
<dbReference type="AlphaFoldDB" id="A0A8S3SHU8"/>
<name>A0A8S3SHU8_MYTED</name>
<proteinExistence type="predicted"/>
<protein>
    <submittedName>
        <fullName evidence="3">KCTD3</fullName>
    </submittedName>
</protein>
<evidence type="ECO:0000259" key="2">
    <source>
        <dbReference type="Pfam" id="PF02214"/>
    </source>
</evidence>
<feature type="domain" description="Potassium channel tetramerisation-type BTB" evidence="2">
    <location>
        <begin position="225"/>
        <end position="284"/>
    </location>
</feature>
<accession>A0A8S3SHU8</accession>
<dbReference type="SUPFAM" id="SSF54695">
    <property type="entry name" value="POZ domain"/>
    <property type="match status" value="1"/>
</dbReference>
<feature type="region of interest" description="Disordered" evidence="1">
    <location>
        <begin position="67"/>
        <end position="201"/>
    </location>
</feature>
<evidence type="ECO:0000313" key="4">
    <source>
        <dbReference type="Proteomes" id="UP000683360"/>
    </source>
</evidence>
<dbReference type="CDD" id="cd18316">
    <property type="entry name" value="BTB_POZ_KCTD-like"/>
    <property type="match status" value="1"/>
</dbReference>
<gene>
    <name evidence="3" type="ORF">MEDL_34081</name>
</gene>
<dbReference type="InterPro" id="IPR045068">
    <property type="entry name" value="BACURD1-3"/>
</dbReference>
<reference evidence="3" key="1">
    <citation type="submission" date="2021-03" db="EMBL/GenBank/DDBJ databases">
        <authorList>
            <person name="Bekaert M."/>
        </authorList>
    </citation>
    <scope>NUCLEOTIDE SEQUENCE</scope>
</reference>
<keyword evidence="4" id="KW-1185">Reference proteome</keyword>